<evidence type="ECO:0000256" key="1">
    <source>
        <dbReference type="ARBA" id="ARBA00009512"/>
    </source>
</evidence>
<dbReference type="GO" id="GO:1990904">
    <property type="term" value="C:ribonucleoprotein complex"/>
    <property type="evidence" value="ECO:0007669"/>
    <property type="project" value="UniProtKB-KW"/>
</dbReference>
<dbReference type="GO" id="GO:0005840">
    <property type="term" value="C:ribosome"/>
    <property type="evidence" value="ECO:0007669"/>
    <property type="project" value="UniProtKB-KW"/>
</dbReference>
<dbReference type="RefSeq" id="WP_006001406.1">
    <property type="nucleotide sequence ID" value="NZ_AAEW02000013.1"/>
</dbReference>
<keyword evidence="3 6" id="KW-0687">Ribonucleoprotein</keyword>
<dbReference type="HAMAP" id="MF_00360">
    <property type="entry name" value="Ribosomal_bS6"/>
    <property type="match status" value="1"/>
</dbReference>
<evidence type="ECO:0000256" key="7">
    <source>
        <dbReference type="SAM" id="MobiDB-lite"/>
    </source>
</evidence>
<dbReference type="SUPFAM" id="SSF54995">
    <property type="entry name" value="Ribosomal protein S6"/>
    <property type="match status" value="1"/>
</dbReference>
<dbReference type="GO" id="GO:0006412">
    <property type="term" value="P:translation"/>
    <property type="evidence" value="ECO:0007669"/>
    <property type="project" value="UniProtKB-UniRule"/>
</dbReference>
<gene>
    <name evidence="6" type="primary">rpsF</name>
    <name evidence="8" type="ORF">Dace_0525</name>
</gene>
<keyword evidence="2 6" id="KW-0689">Ribosomal protein</keyword>
<evidence type="ECO:0000256" key="2">
    <source>
        <dbReference type="ARBA" id="ARBA00022980"/>
    </source>
</evidence>
<dbReference type="NCBIfam" id="TIGR00166">
    <property type="entry name" value="S6"/>
    <property type="match status" value="1"/>
</dbReference>
<evidence type="ECO:0000256" key="3">
    <source>
        <dbReference type="ARBA" id="ARBA00023274"/>
    </source>
</evidence>
<proteinExistence type="inferred from homology"/>
<keyword evidence="6" id="KW-0699">rRNA-binding</keyword>
<feature type="region of interest" description="Disordered" evidence="7">
    <location>
        <begin position="102"/>
        <end position="121"/>
    </location>
</feature>
<comment type="function">
    <text evidence="4 6">Binds together with bS18 to 16S ribosomal RNA.</text>
</comment>
<dbReference type="OrthoDB" id="9812702at2"/>
<evidence type="ECO:0000313" key="8">
    <source>
        <dbReference type="EMBL" id="EAT15155.1"/>
    </source>
</evidence>
<keyword evidence="6" id="KW-0694">RNA-binding</keyword>
<dbReference type="GO" id="GO:0005737">
    <property type="term" value="C:cytoplasm"/>
    <property type="evidence" value="ECO:0007669"/>
    <property type="project" value="UniProtKB-ARBA"/>
</dbReference>
<dbReference type="AlphaFoldDB" id="Q1JY41"/>
<accession>Q1JY41</accession>
<reference evidence="8" key="1">
    <citation type="submission" date="2006-05" db="EMBL/GenBank/DDBJ databases">
        <title>Annotation of the draft genome assembly of Desulfuromonas acetoxidans DSM 684.</title>
        <authorList>
            <consortium name="US DOE Joint Genome Institute (JGI-ORNL)"/>
            <person name="Larimer F."/>
            <person name="Land M."/>
            <person name="Hauser L."/>
        </authorList>
    </citation>
    <scope>NUCLEOTIDE SEQUENCE [LARGE SCALE GENOMIC DNA]</scope>
    <source>
        <strain evidence="8">DSM 684</strain>
    </source>
</reference>
<comment type="caution">
    <text evidence="8">The sequence shown here is derived from an EMBL/GenBank/DDBJ whole genome shotgun (WGS) entry which is preliminary data.</text>
</comment>
<dbReference type="Pfam" id="PF01250">
    <property type="entry name" value="Ribosomal_S6"/>
    <property type="match status" value="1"/>
</dbReference>
<dbReference type="Proteomes" id="UP000005695">
    <property type="component" value="Unassembled WGS sequence"/>
</dbReference>
<organism evidence="8 9">
    <name type="scientific">Desulfuromonas acetoxidans (strain DSM 684 / 11070)</name>
    <dbReference type="NCBI Taxonomy" id="281689"/>
    <lineage>
        <taxon>Bacteria</taxon>
        <taxon>Pseudomonadati</taxon>
        <taxon>Thermodesulfobacteriota</taxon>
        <taxon>Desulfuromonadia</taxon>
        <taxon>Desulfuromonadales</taxon>
        <taxon>Desulfuromonadaceae</taxon>
        <taxon>Desulfuromonas</taxon>
    </lineage>
</organism>
<feature type="compositionally biased region" description="Acidic residues" evidence="7">
    <location>
        <begin position="102"/>
        <end position="114"/>
    </location>
</feature>
<dbReference type="Gene3D" id="3.30.70.60">
    <property type="match status" value="1"/>
</dbReference>
<keyword evidence="9" id="KW-1185">Reference proteome</keyword>
<dbReference type="InterPro" id="IPR000529">
    <property type="entry name" value="Ribosomal_bS6"/>
</dbReference>
<dbReference type="GO" id="GO:0003735">
    <property type="term" value="F:structural constituent of ribosome"/>
    <property type="evidence" value="ECO:0007669"/>
    <property type="project" value="InterPro"/>
</dbReference>
<dbReference type="EMBL" id="AAEW02000013">
    <property type="protein sequence ID" value="EAT15155.1"/>
    <property type="molecule type" value="Genomic_DNA"/>
</dbReference>
<evidence type="ECO:0000256" key="5">
    <source>
        <dbReference type="ARBA" id="ARBA00035294"/>
    </source>
</evidence>
<dbReference type="GO" id="GO:0070181">
    <property type="term" value="F:small ribosomal subunit rRNA binding"/>
    <property type="evidence" value="ECO:0007669"/>
    <property type="project" value="TreeGrafter"/>
</dbReference>
<evidence type="ECO:0000256" key="4">
    <source>
        <dbReference type="ARBA" id="ARBA00035104"/>
    </source>
</evidence>
<dbReference type="InterPro" id="IPR035980">
    <property type="entry name" value="Ribosomal_bS6_sf"/>
</dbReference>
<sequence>MRTYETVLIVNPQIVGDEYTAVIEKFKGVLTDQNAEILKVDEWGTKRLAYPVKKCEQGTYVLINFNAENVVIKEFERRMRLDDAVIKFQTLILENGLEEVAEAEESVEEAEEGATEEKADE</sequence>
<dbReference type="InterPro" id="IPR014717">
    <property type="entry name" value="Transl_elong_EF1B/ribsomal_bS6"/>
</dbReference>
<dbReference type="CDD" id="cd00473">
    <property type="entry name" value="bS6"/>
    <property type="match status" value="1"/>
</dbReference>
<dbReference type="PANTHER" id="PTHR21011:SF1">
    <property type="entry name" value="SMALL RIBOSOMAL SUBUNIT PROTEIN BS6M"/>
    <property type="match status" value="1"/>
</dbReference>
<protein>
    <recommendedName>
        <fullName evidence="5 6">Small ribosomal subunit protein bS6</fullName>
    </recommendedName>
</protein>
<reference evidence="8" key="2">
    <citation type="submission" date="2006-05" db="EMBL/GenBank/DDBJ databases">
        <title>Sequencing of the draft genome and assembly of Desulfuromonas acetoxidans DSM 684.</title>
        <authorList>
            <consortium name="US DOE Joint Genome Institute (JGI-PGF)"/>
            <person name="Copeland A."/>
            <person name="Lucas S."/>
            <person name="Lapidus A."/>
            <person name="Barry K."/>
            <person name="Detter J.C."/>
            <person name="Glavina del Rio T."/>
            <person name="Hammon N."/>
            <person name="Israni S."/>
            <person name="Dalin E."/>
            <person name="Tice H."/>
            <person name="Bruce D."/>
            <person name="Pitluck S."/>
            <person name="Richardson P."/>
        </authorList>
    </citation>
    <scope>NUCLEOTIDE SEQUENCE [LARGE SCALE GENOMIC DNA]</scope>
    <source>
        <strain evidence="8">DSM 684</strain>
    </source>
</reference>
<dbReference type="PANTHER" id="PTHR21011">
    <property type="entry name" value="MITOCHONDRIAL 28S RIBOSOMAL PROTEIN S6"/>
    <property type="match status" value="1"/>
</dbReference>
<evidence type="ECO:0000313" key="9">
    <source>
        <dbReference type="Proteomes" id="UP000005695"/>
    </source>
</evidence>
<evidence type="ECO:0000256" key="6">
    <source>
        <dbReference type="HAMAP-Rule" id="MF_00360"/>
    </source>
</evidence>
<dbReference type="InterPro" id="IPR020814">
    <property type="entry name" value="Ribosomal_S6_plastid/chlpt"/>
</dbReference>
<name>Q1JY41_DESA6</name>
<comment type="similarity">
    <text evidence="1 6">Belongs to the bacterial ribosomal protein bS6 family.</text>
</comment>